<organism evidence="3">
    <name type="scientific">freshwater metagenome</name>
    <dbReference type="NCBI Taxonomy" id="449393"/>
    <lineage>
        <taxon>unclassified sequences</taxon>
        <taxon>metagenomes</taxon>
        <taxon>ecological metagenomes</taxon>
    </lineage>
</organism>
<dbReference type="AlphaFoldDB" id="A0A6J7GVV1"/>
<accession>A0A6J7GVV1</accession>
<dbReference type="PANTHER" id="PTHR12526:SF510">
    <property type="entry name" value="D-INOSITOL 3-PHOSPHATE GLYCOSYLTRANSFERASE"/>
    <property type="match status" value="1"/>
</dbReference>
<evidence type="ECO:0000256" key="2">
    <source>
        <dbReference type="ARBA" id="ARBA00022679"/>
    </source>
</evidence>
<proteinExistence type="predicted"/>
<keyword evidence="1" id="KW-0328">Glycosyltransferase</keyword>
<dbReference type="Gene3D" id="3.40.50.2000">
    <property type="entry name" value="Glycogen Phosphorylase B"/>
    <property type="match status" value="2"/>
</dbReference>
<dbReference type="GO" id="GO:0016757">
    <property type="term" value="F:glycosyltransferase activity"/>
    <property type="evidence" value="ECO:0007669"/>
    <property type="project" value="UniProtKB-KW"/>
</dbReference>
<reference evidence="3" key="1">
    <citation type="submission" date="2020-05" db="EMBL/GenBank/DDBJ databases">
        <authorList>
            <person name="Chiriac C."/>
            <person name="Salcher M."/>
            <person name="Ghai R."/>
            <person name="Kavagutti S V."/>
        </authorList>
    </citation>
    <scope>NUCLEOTIDE SEQUENCE</scope>
</reference>
<dbReference type="PANTHER" id="PTHR12526">
    <property type="entry name" value="GLYCOSYLTRANSFERASE"/>
    <property type="match status" value="1"/>
</dbReference>
<evidence type="ECO:0000313" key="3">
    <source>
        <dbReference type="EMBL" id="CAB4911424.1"/>
    </source>
</evidence>
<evidence type="ECO:0000256" key="1">
    <source>
        <dbReference type="ARBA" id="ARBA00022676"/>
    </source>
</evidence>
<gene>
    <name evidence="3" type="ORF">UFOPK3610_00826</name>
</gene>
<dbReference type="SUPFAM" id="SSF53756">
    <property type="entry name" value="UDP-Glycosyltransferase/glycogen phosphorylase"/>
    <property type="match status" value="2"/>
</dbReference>
<name>A0A6J7GVV1_9ZZZZ</name>
<protein>
    <submittedName>
        <fullName evidence="3">Unannotated protein</fullName>
    </submittedName>
</protein>
<sequence>MCLLSSDEASKSLFVAAAALKRVEDVHLVLLAPERLEVITSTLRRAMRNGLDRIHVLGLPPGTDLIDFVADADVGLIPEGVNGHQALAVFTQAGLPAVIADSSVGADAIKESKAGVVYPIGKPSELAKALRATTRRKSDFVDRIDDDARSMTAWVRDEEVVPSSGLLACARVGIGPANYASQANEWARALREYGRVDAESFSLPGNSRRLPDRVLATSGRPRFRSSVDEMEIVLTRYSHLLVDAFMDVLAGIVADDIGPEIEILRRNGTQLGLIAHGSEVRLPQRHMDRIAHSYFRDAPADFVDARTIQCSRNAATAAAFDGPIFVSTPDMVLDLPTATWLPLVIPEPQTWEMAPAFMHSGPLRVLHRPSRSDPPIKGSAFIMPVLEKLHAEGLIEMVQAPDLVAPEAMPYLMSNTDILIDQILSGSYGVACVEAMWAGRVVVGWMAPDVRDLCPGEVPVIDATPQDFETVMRGLIRDRDALPAMVEAGRSYVHEFHDGRVSAEVLRAFVESPVRI</sequence>
<dbReference type="EMBL" id="CAFBMR010000024">
    <property type="protein sequence ID" value="CAB4911424.1"/>
    <property type="molecule type" value="Genomic_DNA"/>
</dbReference>
<keyword evidence="2" id="KW-0808">Transferase</keyword>